<reference evidence="1" key="2">
    <citation type="journal article" date="2015" name="Data Brief">
        <title>Shoot transcriptome of the giant reed, Arundo donax.</title>
        <authorList>
            <person name="Barrero R.A."/>
            <person name="Guerrero F.D."/>
            <person name="Moolhuijzen P."/>
            <person name="Goolsby J.A."/>
            <person name="Tidwell J."/>
            <person name="Bellgard S.E."/>
            <person name="Bellgard M.I."/>
        </authorList>
    </citation>
    <scope>NUCLEOTIDE SEQUENCE</scope>
    <source>
        <tissue evidence="1">Shoot tissue taken approximately 20 cm above the soil surface</tissue>
    </source>
</reference>
<evidence type="ECO:0000313" key="1">
    <source>
        <dbReference type="EMBL" id="JAD22984.1"/>
    </source>
</evidence>
<organism evidence="1">
    <name type="scientific">Arundo donax</name>
    <name type="common">Giant reed</name>
    <name type="synonym">Donax arundinaceus</name>
    <dbReference type="NCBI Taxonomy" id="35708"/>
    <lineage>
        <taxon>Eukaryota</taxon>
        <taxon>Viridiplantae</taxon>
        <taxon>Streptophyta</taxon>
        <taxon>Embryophyta</taxon>
        <taxon>Tracheophyta</taxon>
        <taxon>Spermatophyta</taxon>
        <taxon>Magnoliopsida</taxon>
        <taxon>Liliopsida</taxon>
        <taxon>Poales</taxon>
        <taxon>Poaceae</taxon>
        <taxon>PACMAD clade</taxon>
        <taxon>Arundinoideae</taxon>
        <taxon>Arundineae</taxon>
        <taxon>Arundo</taxon>
    </lineage>
</organism>
<reference evidence="1" key="1">
    <citation type="submission" date="2014-09" db="EMBL/GenBank/DDBJ databases">
        <authorList>
            <person name="Magalhaes I.L.F."/>
            <person name="Oliveira U."/>
            <person name="Santos F.R."/>
            <person name="Vidigal T.H.D.A."/>
            <person name="Brescovit A.D."/>
            <person name="Santos A.J."/>
        </authorList>
    </citation>
    <scope>NUCLEOTIDE SEQUENCE</scope>
    <source>
        <tissue evidence="1">Shoot tissue taken approximately 20 cm above the soil surface</tissue>
    </source>
</reference>
<protein>
    <submittedName>
        <fullName evidence="1">Uncharacterized protein</fullName>
    </submittedName>
</protein>
<name>A0A0A8YAN0_ARUDO</name>
<dbReference type="AlphaFoldDB" id="A0A0A8YAN0"/>
<dbReference type="EMBL" id="GBRH01274911">
    <property type="protein sequence ID" value="JAD22984.1"/>
    <property type="molecule type" value="Transcribed_RNA"/>
</dbReference>
<sequence length="21" mass="2310">METIASLVEIRSLGTVKHLVL</sequence>
<proteinExistence type="predicted"/>
<accession>A0A0A8YAN0</accession>